<reference evidence="9 10" key="2">
    <citation type="journal article" date="2015" name="Stand. Genomic Sci.">
        <title>Draft genome sequence of marine-derived Streptomyces sp. TP-A0598, a producer of anti-MRSA antibiotic lydicamycins.</title>
        <authorList>
            <person name="Komaki H."/>
            <person name="Ichikawa N."/>
            <person name="Hosoyama A."/>
            <person name="Fujita N."/>
            <person name="Igarashi Y."/>
        </authorList>
    </citation>
    <scope>NUCLEOTIDE SEQUENCE [LARGE SCALE GENOMIC DNA]</scope>
    <source>
        <strain evidence="9 10">NBRC 110027</strain>
    </source>
</reference>
<evidence type="ECO:0000256" key="2">
    <source>
        <dbReference type="ARBA" id="ARBA00022729"/>
    </source>
</evidence>
<feature type="signal peptide" evidence="8">
    <location>
        <begin position="1"/>
        <end position="35"/>
    </location>
</feature>
<proteinExistence type="inferred from homology"/>
<comment type="subcellular location">
    <subcellularLocation>
        <location evidence="1">Membrane</location>
        <topology evidence="1">Lipid-anchor</topology>
    </subcellularLocation>
</comment>
<dbReference type="AlphaFoldDB" id="A0A0P4RBH3"/>
<dbReference type="EMBL" id="BBNO01000006">
    <property type="protein sequence ID" value="GAO09973.1"/>
    <property type="molecule type" value="Genomic_DNA"/>
</dbReference>
<feature type="lipid moiety-binding region" description="S-diacylglycerol cysteine" evidence="7">
    <location>
        <position position="36"/>
    </location>
</feature>
<evidence type="ECO:0000313" key="10">
    <source>
        <dbReference type="Proteomes" id="UP000048965"/>
    </source>
</evidence>
<reference evidence="10" key="1">
    <citation type="submission" date="2014-09" db="EMBL/GenBank/DDBJ databases">
        <title>Whole genome shotgun sequence of Streptomyces sp. NBRC 110027.</title>
        <authorList>
            <person name="Komaki H."/>
            <person name="Ichikawa N."/>
            <person name="Katano-Makiyama Y."/>
            <person name="Hosoyama A."/>
            <person name="Hashimoto M."/>
            <person name="Uohara A."/>
            <person name="Kitahashi Y."/>
            <person name="Ohji S."/>
            <person name="Kimura A."/>
            <person name="Yamazoe A."/>
            <person name="Igarashi Y."/>
            <person name="Fujita N."/>
        </authorList>
    </citation>
    <scope>NUCLEOTIDE SEQUENCE [LARGE SCALE GENOMIC DNA]</scope>
    <source>
        <strain evidence="10">NBRC 110027</strain>
    </source>
</reference>
<dbReference type="Proteomes" id="UP000048965">
    <property type="component" value="Unassembled WGS sequence"/>
</dbReference>
<keyword evidence="10" id="KW-1185">Reference proteome</keyword>
<dbReference type="CDD" id="cd13597">
    <property type="entry name" value="PBP2_lipoprotein_Tp32"/>
    <property type="match status" value="1"/>
</dbReference>
<evidence type="ECO:0000256" key="3">
    <source>
        <dbReference type="ARBA" id="ARBA00023136"/>
    </source>
</evidence>
<gene>
    <name evidence="9" type="primary">metQ</name>
    <name evidence="9" type="ORF">TPA0598_06_01380</name>
</gene>
<organism evidence="9 10">
    <name type="scientific">Streptomyces lydicamycinicus</name>
    <dbReference type="NCBI Taxonomy" id="1546107"/>
    <lineage>
        <taxon>Bacteria</taxon>
        <taxon>Bacillati</taxon>
        <taxon>Actinomycetota</taxon>
        <taxon>Actinomycetes</taxon>
        <taxon>Kitasatosporales</taxon>
        <taxon>Streptomycetaceae</taxon>
        <taxon>Streptomyces</taxon>
    </lineage>
</organism>
<dbReference type="PIRSF" id="PIRSF002854">
    <property type="entry name" value="MetQ"/>
    <property type="match status" value="1"/>
</dbReference>
<accession>A0A0P4RBH3</accession>
<dbReference type="Gene3D" id="3.40.190.10">
    <property type="entry name" value="Periplasmic binding protein-like II"/>
    <property type="match status" value="2"/>
</dbReference>
<comment type="similarity">
    <text evidence="6">Belongs to the nlpA lipoprotein family.</text>
</comment>
<keyword evidence="3" id="KW-0472">Membrane</keyword>
<protein>
    <recommendedName>
        <fullName evidence="6">Lipoprotein</fullName>
    </recommendedName>
</protein>
<keyword evidence="5 6" id="KW-0449">Lipoprotein</keyword>
<dbReference type="SUPFAM" id="SSF53850">
    <property type="entry name" value="Periplasmic binding protein-like II"/>
    <property type="match status" value="1"/>
</dbReference>
<evidence type="ECO:0000256" key="4">
    <source>
        <dbReference type="ARBA" id="ARBA00023139"/>
    </source>
</evidence>
<evidence type="ECO:0000256" key="8">
    <source>
        <dbReference type="SAM" id="SignalP"/>
    </source>
</evidence>
<dbReference type="GO" id="GO:0016020">
    <property type="term" value="C:membrane"/>
    <property type="evidence" value="ECO:0007669"/>
    <property type="project" value="UniProtKB-SubCell"/>
</dbReference>
<evidence type="ECO:0000256" key="6">
    <source>
        <dbReference type="PIRNR" id="PIRNR002854"/>
    </source>
</evidence>
<keyword evidence="2 8" id="KW-0732">Signal</keyword>
<evidence type="ECO:0000256" key="7">
    <source>
        <dbReference type="PIRSR" id="PIRSR002854-1"/>
    </source>
</evidence>
<keyword evidence="4" id="KW-0564">Palmitate</keyword>
<evidence type="ECO:0000256" key="5">
    <source>
        <dbReference type="ARBA" id="ARBA00023288"/>
    </source>
</evidence>
<dbReference type="PANTHER" id="PTHR30429:SF0">
    <property type="entry name" value="METHIONINE-BINDING LIPOPROTEIN METQ"/>
    <property type="match status" value="1"/>
</dbReference>
<evidence type="ECO:0000256" key="1">
    <source>
        <dbReference type="ARBA" id="ARBA00004635"/>
    </source>
</evidence>
<dbReference type="InterPro" id="IPR004872">
    <property type="entry name" value="Lipoprotein_NlpA"/>
</dbReference>
<name>A0A0P4RBH3_9ACTN</name>
<feature type="chain" id="PRO_5006068606" description="Lipoprotein" evidence="8">
    <location>
        <begin position="36"/>
        <end position="297"/>
    </location>
</feature>
<comment type="caution">
    <text evidence="9">The sequence shown here is derived from an EMBL/GenBank/DDBJ whole genome shotgun (WGS) entry which is preliminary data.</text>
</comment>
<evidence type="ECO:0000313" key="9">
    <source>
        <dbReference type="EMBL" id="GAO09973.1"/>
    </source>
</evidence>
<sequence length="297" mass="31504">MNPCVNKKEALFVRNTIKITAAVAAASAVALGASACSAPSDTTASSDKGDKNAPLVVAASPAPHAAILDFVKNKLADKEGLKLVVKPFNDYKIPNKVTDDGQVDANFFQHKPFLDTFNKENGTHIVPVQNVLIEPLGVYSKKIDKLSELKAGSTVSVPNDPSNEGRALKLLADNGVITLKPGVGSDAKLTDVKDDKGVKITELEAAQTAPRIDDVDAAIVNGNFAIGAHLKPSKDALALEKSKDNPYANFLAVKKGNENDPRIKKLAKLLNSPEVKKFIEDKYKDGSVIPAFGPAKS</sequence>
<dbReference type="PANTHER" id="PTHR30429">
    <property type="entry name" value="D-METHIONINE-BINDING LIPOPROTEIN METQ"/>
    <property type="match status" value="1"/>
</dbReference>
<dbReference type="Pfam" id="PF03180">
    <property type="entry name" value="Lipoprotein_9"/>
    <property type="match status" value="1"/>
</dbReference>